<dbReference type="GO" id="GO:0005524">
    <property type="term" value="F:ATP binding"/>
    <property type="evidence" value="ECO:0007669"/>
    <property type="project" value="UniProtKB-KW"/>
</dbReference>
<evidence type="ECO:0000256" key="1">
    <source>
        <dbReference type="ARBA" id="ARBA00005417"/>
    </source>
</evidence>
<gene>
    <name evidence="7" type="ORF">I7X39_16140</name>
</gene>
<dbReference type="InterPro" id="IPR003439">
    <property type="entry name" value="ABC_transporter-like_ATP-bd"/>
</dbReference>
<comment type="caution">
    <text evidence="7">The sequence shown here is derived from an EMBL/GenBank/DDBJ whole genome shotgun (WGS) entry which is preliminary data.</text>
</comment>
<dbReference type="PROSITE" id="PS50893">
    <property type="entry name" value="ABC_TRANSPORTER_2"/>
    <property type="match status" value="1"/>
</dbReference>
<dbReference type="PANTHER" id="PTHR43335:SF11">
    <property type="entry name" value="ABC TRANSPORTER RELATED"/>
    <property type="match status" value="1"/>
</dbReference>
<dbReference type="PROSITE" id="PS00211">
    <property type="entry name" value="ABC_TRANSPORTER_1"/>
    <property type="match status" value="1"/>
</dbReference>
<keyword evidence="8" id="KW-1185">Reference proteome</keyword>
<evidence type="ECO:0000256" key="3">
    <source>
        <dbReference type="ARBA" id="ARBA00022475"/>
    </source>
</evidence>
<organism evidence="7 8">
    <name type="scientific">Inhella proteolytica</name>
    <dbReference type="NCBI Taxonomy" id="2795029"/>
    <lineage>
        <taxon>Bacteria</taxon>
        <taxon>Pseudomonadati</taxon>
        <taxon>Pseudomonadota</taxon>
        <taxon>Betaproteobacteria</taxon>
        <taxon>Burkholderiales</taxon>
        <taxon>Sphaerotilaceae</taxon>
        <taxon>Inhella</taxon>
    </lineage>
</organism>
<keyword evidence="3" id="KW-0472">Membrane</keyword>
<dbReference type="EMBL" id="JAEDAK010000012">
    <property type="protein sequence ID" value="MBH9578423.1"/>
    <property type="molecule type" value="Genomic_DNA"/>
</dbReference>
<dbReference type="PANTHER" id="PTHR43335">
    <property type="entry name" value="ABC TRANSPORTER, ATP-BINDING PROTEIN"/>
    <property type="match status" value="1"/>
</dbReference>
<dbReference type="Pfam" id="PF00005">
    <property type="entry name" value="ABC_tran"/>
    <property type="match status" value="1"/>
</dbReference>
<keyword evidence="3" id="KW-1003">Cell membrane</keyword>
<proteinExistence type="inferred from homology"/>
<dbReference type="SMART" id="SM00382">
    <property type="entry name" value="AAA"/>
    <property type="match status" value="1"/>
</dbReference>
<name>A0A931J457_9BURK</name>
<dbReference type="GO" id="GO:0016887">
    <property type="term" value="F:ATP hydrolysis activity"/>
    <property type="evidence" value="ECO:0007669"/>
    <property type="project" value="InterPro"/>
</dbReference>
<evidence type="ECO:0000259" key="6">
    <source>
        <dbReference type="PROSITE" id="PS50893"/>
    </source>
</evidence>
<dbReference type="RefSeq" id="WP_198112195.1">
    <property type="nucleotide sequence ID" value="NZ_JAEDAK010000012.1"/>
</dbReference>
<dbReference type="SUPFAM" id="SSF52540">
    <property type="entry name" value="P-loop containing nucleoside triphosphate hydrolases"/>
    <property type="match status" value="1"/>
</dbReference>
<dbReference type="InterPro" id="IPR003593">
    <property type="entry name" value="AAA+_ATPase"/>
</dbReference>
<comment type="similarity">
    <text evidence="1">Belongs to the ABC transporter superfamily.</text>
</comment>
<evidence type="ECO:0000313" key="7">
    <source>
        <dbReference type="EMBL" id="MBH9578423.1"/>
    </source>
</evidence>
<dbReference type="Proteomes" id="UP000613266">
    <property type="component" value="Unassembled WGS sequence"/>
</dbReference>
<accession>A0A931J457</accession>
<protein>
    <submittedName>
        <fullName evidence="7">ABC transporter ATP-binding protein</fullName>
    </submittedName>
</protein>
<keyword evidence="4" id="KW-0547">Nucleotide-binding</keyword>
<dbReference type="AlphaFoldDB" id="A0A931J457"/>
<keyword evidence="5 7" id="KW-0067">ATP-binding</keyword>
<reference evidence="7" key="1">
    <citation type="submission" date="2020-12" db="EMBL/GenBank/DDBJ databases">
        <title>The genome sequence of Inhella sp. 1Y17.</title>
        <authorList>
            <person name="Liu Y."/>
        </authorList>
    </citation>
    <scope>NUCLEOTIDE SEQUENCE</scope>
    <source>
        <strain evidence="7">1Y17</strain>
    </source>
</reference>
<evidence type="ECO:0000313" key="8">
    <source>
        <dbReference type="Proteomes" id="UP000613266"/>
    </source>
</evidence>
<evidence type="ECO:0000256" key="5">
    <source>
        <dbReference type="ARBA" id="ARBA00022840"/>
    </source>
</evidence>
<evidence type="ECO:0000256" key="4">
    <source>
        <dbReference type="ARBA" id="ARBA00022741"/>
    </source>
</evidence>
<sequence>MDAASSTVPPAEPIVLAGVRKAFGPLQAVAGVDLRVPRGELFGLIGHNGAGKSTLFRIMLGLTDADSGRVEVAGVAVGGPQWREARRRIGYLPEQLALYESLSGRETLAFFAKLKGAPRAQIEQLLELVGLGHAAERAVRTYSKGMRQRLGLAQALLGDPQVLFLDEPTNGLDPQAIKEFYELLGALGARGTTILITSHILAELQQRVDRLAILANGKVVAQGSVQALREQLALPLTLTLRGTPELLQAAREAAGDCARALLLPEALQLHCERHRKMELLARLAPLAGRLADLEITEPSLEDLYFGVAA</sequence>
<dbReference type="InterPro" id="IPR027417">
    <property type="entry name" value="P-loop_NTPase"/>
</dbReference>
<dbReference type="Gene3D" id="3.40.50.300">
    <property type="entry name" value="P-loop containing nucleotide triphosphate hydrolases"/>
    <property type="match status" value="1"/>
</dbReference>
<keyword evidence="2" id="KW-0813">Transport</keyword>
<dbReference type="InterPro" id="IPR017871">
    <property type="entry name" value="ABC_transporter-like_CS"/>
</dbReference>
<evidence type="ECO:0000256" key="2">
    <source>
        <dbReference type="ARBA" id="ARBA00022448"/>
    </source>
</evidence>
<feature type="domain" description="ABC transporter" evidence="6">
    <location>
        <begin position="14"/>
        <end position="241"/>
    </location>
</feature>